<sequence length="401" mass="46271">MTPSIENFFENNLFRFSSCPCDCVEDIIHISPGKPEKRVLKIQAVPTDTIHFAFAAGDVGLVRLGSKGKLIEKNILGNLISIKNGDTAELFNFFKRNGFFFNVSNTEYEEIDGALIFELVSRIRATVELMSALTAIRRDYDKILHLTLYLLLSEPIVLDLPSLETPYTTCKHPFLEKIKNASNLLVVDRGQESFDRFTYSISDTIYPPTYELDIGDYNDIIGGYMKSKIGSDNPYFKNLTILYCNGINEDLQQREIIDFLFHYQYDVGIIKAIDYENGIEYYTVPDRDKFDKPQKNALIKVAQIVLGEEINANLDGIHPQYDAVKMSPSWNIDTLMAALYFSIFYMTQSELYRRCANPNCGAYFLVRTTSTRKIYCSDECRNRFQQHKHRQKKRSQLERHE</sequence>
<evidence type="ECO:0000259" key="1">
    <source>
        <dbReference type="Pfam" id="PF11706"/>
    </source>
</evidence>
<dbReference type="Gene3D" id="1.10.3300.10">
    <property type="entry name" value="Jann2411-like domain"/>
    <property type="match status" value="1"/>
</dbReference>
<dbReference type="Proteomes" id="UP000298381">
    <property type="component" value="Unassembled WGS sequence"/>
</dbReference>
<proteinExistence type="predicted"/>
<dbReference type="InterPro" id="IPR021005">
    <property type="entry name" value="Znf_CGNR"/>
</dbReference>
<keyword evidence="3" id="KW-1185">Reference proteome</keyword>
<protein>
    <submittedName>
        <fullName evidence="2">CGNR zinc finger domain-containing protein</fullName>
    </submittedName>
</protein>
<dbReference type="EMBL" id="SRIB01000001">
    <property type="protein sequence ID" value="TFZ41612.1"/>
    <property type="molecule type" value="Genomic_DNA"/>
</dbReference>
<accession>A0A4Z0D9T7</accession>
<dbReference type="InterPro" id="IPR023286">
    <property type="entry name" value="ABATE_dom_sf"/>
</dbReference>
<feature type="domain" description="Zinc finger CGNR" evidence="1">
    <location>
        <begin position="353"/>
        <end position="393"/>
    </location>
</feature>
<dbReference type="SUPFAM" id="SSF160904">
    <property type="entry name" value="Jann2411-like"/>
    <property type="match status" value="1"/>
</dbReference>
<dbReference type="Pfam" id="PF11706">
    <property type="entry name" value="zf-CGNR"/>
    <property type="match status" value="1"/>
</dbReference>
<reference evidence="2 3" key="1">
    <citation type="submission" date="2019-03" db="EMBL/GenBank/DDBJ databases">
        <title>Draft genome sequence data and analysis of a Fermenting Bacterium, Soehngenia longevitae strain 1933PT, isolated from petroleum reservoir in Azerbaijan.</title>
        <authorList>
            <person name="Grouzdev D.S."/>
            <person name="Bidzhieva S.K."/>
            <person name="Sokolova D.S."/>
            <person name="Tourova T.P."/>
            <person name="Poltaraus A.B."/>
            <person name="Nazina T.N."/>
        </authorList>
    </citation>
    <scope>NUCLEOTIDE SEQUENCE [LARGE SCALE GENOMIC DNA]</scope>
    <source>
        <strain evidence="2 3">1933P</strain>
    </source>
</reference>
<gene>
    <name evidence="2" type="ORF">E4100_00290</name>
</gene>
<evidence type="ECO:0000313" key="3">
    <source>
        <dbReference type="Proteomes" id="UP000298381"/>
    </source>
</evidence>
<name>A0A4Z0D9T7_9FIRM</name>
<dbReference type="AlphaFoldDB" id="A0A4Z0D9T7"/>
<dbReference type="RefSeq" id="WP_135269767.1">
    <property type="nucleotide sequence ID" value="NZ_SRIB01000001.1"/>
</dbReference>
<dbReference type="OrthoDB" id="1846498at2"/>
<evidence type="ECO:0000313" key="2">
    <source>
        <dbReference type="EMBL" id="TFZ41612.1"/>
    </source>
</evidence>
<comment type="caution">
    <text evidence="2">The sequence shown here is derived from an EMBL/GenBank/DDBJ whole genome shotgun (WGS) entry which is preliminary data.</text>
</comment>
<organism evidence="2 3">
    <name type="scientific">Soehngenia longivitae</name>
    <dbReference type="NCBI Taxonomy" id="2562294"/>
    <lineage>
        <taxon>Bacteria</taxon>
        <taxon>Bacillati</taxon>
        <taxon>Bacillota</taxon>
        <taxon>Tissierellia</taxon>
        <taxon>Tissierellales</taxon>
        <taxon>Tissierellaceae</taxon>
        <taxon>Soehngenia</taxon>
    </lineage>
</organism>